<evidence type="ECO:0000256" key="1">
    <source>
        <dbReference type="SAM" id="MobiDB-lite"/>
    </source>
</evidence>
<gene>
    <name evidence="2" type="ORF">E2C01_069345</name>
</gene>
<dbReference type="EMBL" id="VSRR010040086">
    <property type="protein sequence ID" value="MPC74962.1"/>
    <property type="molecule type" value="Genomic_DNA"/>
</dbReference>
<accession>A0A5B7HUA0</accession>
<feature type="compositionally biased region" description="Basic and acidic residues" evidence="1">
    <location>
        <begin position="78"/>
        <end position="88"/>
    </location>
</feature>
<comment type="caution">
    <text evidence="2">The sequence shown here is derived from an EMBL/GenBank/DDBJ whole genome shotgun (WGS) entry which is preliminary data.</text>
</comment>
<sequence>MQSEEPLPLQSNISYFIDKILRLIANNLSGFNKSAIYFVPLHSFTTLNTKGRRNKNITEGGKDEATTTTGRVAGQWDSKVDRGRTGKH</sequence>
<feature type="region of interest" description="Disordered" evidence="1">
    <location>
        <begin position="52"/>
        <end position="88"/>
    </location>
</feature>
<reference evidence="2 3" key="1">
    <citation type="submission" date="2019-05" db="EMBL/GenBank/DDBJ databases">
        <title>Another draft genome of Portunus trituberculatus and its Hox gene families provides insights of decapod evolution.</title>
        <authorList>
            <person name="Jeong J.-H."/>
            <person name="Song I."/>
            <person name="Kim S."/>
            <person name="Choi T."/>
            <person name="Kim D."/>
            <person name="Ryu S."/>
            <person name="Kim W."/>
        </authorList>
    </citation>
    <scope>NUCLEOTIDE SEQUENCE [LARGE SCALE GENOMIC DNA]</scope>
    <source>
        <tissue evidence="2">Muscle</tissue>
    </source>
</reference>
<evidence type="ECO:0000313" key="2">
    <source>
        <dbReference type="EMBL" id="MPC74962.1"/>
    </source>
</evidence>
<protein>
    <submittedName>
        <fullName evidence="2">Uncharacterized protein</fullName>
    </submittedName>
</protein>
<dbReference type="AlphaFoldDB" id="A0A5B7HUA0"/>
<evidence type="ECO:0000313" key="3">
    <source>
        <dbReference type="Proteomes" id="UP000324222"/>
    </source>
</evidence>
<name>A0A5B7HUA0_PORTR</name>
<dbReference type="Proteomes" id="UP000324222">
    <property type="component" value="Unassembled WGS sequence"/>
</dbReference>
<organism evidence="2 3">
    <name type="scientific">Portunus trituberculatus</name>
    <name type="common">Swimming crab</name>
    <name type="synonym">Neptunus trituberculatus</name>
    <dbReference type="NCBI Taxonomy" id="210409"/>
    <lineage>
        <taxon>Eukaryota</taxon>
        <taxon>Metazoa</taxon>
        <taxon>Ecdysozoa</taxon>
        <taxon>Arthropoda</taxon>
        <taxon>Crustacea</taxon>
        <taxon>Multicrustacea</taxon>
        <taxon>Malacostraca</taxon>
        <taxon>Eumalacostraca</taxon>
        <taxon>Eucarida</taxon>
        <taxon>Decapoda</taxon>
        <taxon>Pleocyemata</taxon>
        <taxon>Brachyura</taxon>
        <taxon>Eubrachyura</taxon>
        <taxon>Portunoidea</taxon>
        <taxon>Portunidae</taxon>
        <taxon>Portuninae</taxon>
        <taxon>Portunus</taxon>
    </lineage>
</organism>
<keyword evidence="3" id="KW-1185">Reference proteome</keyword>
<proteinExistence type="predicted"/>